<dbReference type="InterPro" id="IPR009088">
    <property type="entry name" value="TFIIA_b-brl"/>
</dbReference>
<protein>
    <submittedName>
        <fullName evidence="4">Uncharacterized protein</fullName>
    </submittedName>
</protein>
<sequence length="63" mass="6712">MLVHLDKSASQVLSTQLCSNCQIKGHLSTYRLCDEVCGEQIGPVKRVKIVACKGNAEATAPPA</sequence>
<dbReference type="SUPFAM" id="SSF50784">
    <property type="entry name" value="Transcription factor IIA (TFIIA), beta-barrel domain"/>
    <property type="match status" value="1"/>
</dbReference>
<dbReference type="RefSeq" id="XP_007414128.1">
    <property type="nucleotide sequence ID" value="XM_007414066.1"/>
</dbReference>
<dbReference type="EMBL" id="GL883129">
    <property type="protein sequence ID" value="EGG02726.1"/>
    <property type="molecule type" value="Genomic_DNA"/>
</dbReference>
<dbReference type="GeneID" id="18935811"/>
<reference evidence="5" key="1">
    <citation type="journal article" date="2011" name="Proc. Natl. Acad. Sci. U.S.A.">
        <title>Obligate biotrophy features unraveled by the genomic analysis of rust fungi.</title>
        <authorList>
            <person name="Duplessis S."/>
            <person name="Cuomo C.A."/>
            <person name="Lin Y.-C."/>
            <person name="Aerts A."/>
            <person name="Tisserant E."/>
            <person name="Veneault-Fourrey C."/>
            <person name="Joly D.L."/>
            <person name="Hacquard S."/>
            <person name="Amselem J."/>
            <person name="Cantarel B.L."/>
            <person name="Chiu R."/>
            <person name="Coutinho P.M."/>
            <person name="Feau N."/>
            <person name="Field M."/>
            <person name="Frey P."/>
            <person name="Gelhaye E."/>
            <person name="Goldberg J."/>
            <person name="Grabherr M.G."/>
            <person name="Kodira C.D."/>
            <person name="Kohler A."/>
            <person name="Kuees U."/>
            <person name="Lindquist E.A."/>
            <person name="Lucas S.M."/>
            <person name="Mago R."/>
            <person name="Mauceli E."/>
            <person name="Morin E."/>
            <person name="Murat C."/>
            <person name="Pangilinan J.L."/>
            <person name="Park R."/>
            <person name="Pearson M."/>
            <person name="Quesneville H."/>
            <person name="Rouhier N."/>
            <person name="Sakthikumar S."/>
            <person name="Salamov A.A."/>
            <person name="Schmutz J."/>
            <person name="Selles B."/>
            <person name="Shapiro H."/>
            <person name="Tanguay P."/>
            <person name="Tuskan G.A."/>
            <person name="Henrissat B."/>
            <person name="Van de Peer Y."/>
            <person name="Rouze P."/>
            <person name="Ellis J.G."/>
            <person name="Dodds P.N."/>
            <person name="Schein J.E."/>
            <person name="Zhong S."/>
            <person name="Hamelin R.C."/>
            <person name="Grigoriev I.V."/>
            <person name="Szabo L.J."/>
            <person name="Martin F."/>
        </authorList>
    </citation>
    <scope>NUCLEOTIDE SEQUENCE [LARGE SCALE GENOMIC DNA]</scope>
    <source>
        <strain evidence="5">98AG31 / pathotype 3-4-7</strain>
    </source>
</reference>
<dbReference type="InParanoid" id="F4RY07"/>
<evidence type="ECO:0000256" key="2">
    <source>
        <dbReference type="ARBA" id="ARBA00023163"/>
    </source>
</evidence>
<keyword evidence="3" id="KW-0539">Nucleus</keyword>
<name>F4RY07_MELLP</name>
<evidence type="ECO:0000313" key="5">
    <source>
        <dbReference type="Proteomes" id="UP000001072"/>
    </source>
</evidence>
<dbReference type="AlphaFoldDB" id="F4RY07"/>
<gene>
    <name evidence="4" type="ORF">MELLADRAFT_91156</name>
</gene>
<dbReference type="InterPro" id="IPR015871">
    <property type="entry name" value="TFIIA_gsu_C"/>
</dbReference>
<evidence type="ECO:0000256" key="1">
    <source>
        <dbReference type="ARBA" id="ARBA00004123"/>
    </source>
</evidence>
<dbReference type="STRING" id="747676.F4RY07"/>
<accession>F4RY07</accession>
<keyword evidence="2" id="KW-0804">Transcription</keyword>
<dbReference type="CDD" id="cd10014">
    <property type="entry name" value="TFIIA_gamma_C"/>
    <property type="match status" value="1"/>
</dbReference>
<dbReference type="KEGG" id="mlr:MELLADRAFT_91156"/>
<dbReference type="VEuPathDB" id="FungiDB:MELLADRAFT_91156"/>
<evidence type="ECO:0000256" key="3">
    <source>
        <dbReference type="ARBA" id="ARBA00023242"/>
    </source>
</evidence>
<keyword evidence="5" id="KW-1185">Reference proteome</keyword>
<dbReference type="OrthoDB" id="586585at2759"/>
<evidence type="ECO:0000313" key="4">
    <source>
        <dbReference type="EMBL" id="EGG02726.1"/>
    </source>
</evidence>
<dbReference type="GO" id="GO:0006367">
    <property type="term" value="P:transcription initiation at RNA polymerase II promoter"/>
    <property type="evidence" value="ECO:0007669"/>
    <property type="project" value="InterPro"/>
</dbReference>
<dbReference type="GO" id="GO:0005672">
    <property type="term" value="C:transcription factor TFIIA complex"/>
    <property type="evidence" value="ECO:0007669"/>
    <property type="project" value="InterPro"/>
</dbReference>
<comment type="subcellular location">
    <subcellularLocation>
        <location evidence="1">Nucleus</location>
    </subcellularLocation>
</comment>
<proteinExistence type="predicted"/>
<organism evidence="5">
    <name type="scientific">Melampsora larici-populina (strain 98AG31 / pathotype 3-4-7)</name>
    <name type="common">Poplar leaf rust fungus</name>
    <dbReference type="NCBI Taxonomy" id="747676"/>
    <lineage>
        <taxon>Eukaryota</taxon>
        <taxon>Fungi</taxon>
        <taxon>Dikarya</taxon>
        <taxon>Basidiomycota</taxon>
        <taxon>Pucciniomycotina</taxon>
        <taxon>Pucciniomycetes</taxon>
        <taxon>Pucciniales</taxon>
        <taxon>Melampsoraceae</taxon>
        <taxon>Melampsora</taxon>
    </lineage>
</organism>
<dbReference type="HOGENOM" id="CLU_2886287_0_0_1"/>
<dbReference type="Proteomes" id="UP000001072">
    <property type="component" value="Unassembled WGS sequence"/>
</dbReference>